<reference evidence="3 4" key="1">
    <citation type="submission" date="2019-08" db="EMBL/GenBank/DDBJ databases">
        <title>Actinomadura sp. nov. CYP1-5 isolated from mountain soil.</title>
        <authorList>
            <person name="Songsumanus A."/>
            <person name="Kuncharoen N."/>
            <person name="Kudo T."/>
            <person name="Yuki M."/>
            <person name="Igarashi Y."/>
            <person name="Tanasupawat S."/>
        </authorList>
    </citation>
    <scope>NUCLEOTIDE SEQUENCE [LARGE SCALE GENOMIC DNA]</scope>
    <source>
        <strain evidence="3 4">GKU157</strain>
    </source>
</reference>
<evidence type="ECO:0000256" key="1">
    <source>
        <dbReference type="SAM" id="MobiDB-lite"/>
    </source>
</evidence>
<proteinExistence type="predicted"/>
<dbReference type="EMBL" id="VSFF01000002">
    <property type="protein sequence ID" value="TYC17321.1"/>
    <property type="molecule type" value="Genomic_DNA"/>
</dbReference>
<evidence type="ECO:0000313" key="3">
    <source>
        <dbReference type="EMBL" id="TYC17321.1"/>
    </source>
</evidence>
<evidence type="ECO:0000313" key="4">
    <source>
        <dbReference type="Proteomes" id="UP000322634"/>
    </source>
</evidence>
<keyword evidence="4" id="KW-1185">Reference proteome</keyword>
<gene>
    <name evidence="3" type="ORF">FXF65_04705</name>
</gene>
<dbReference type="OrthoDB" id="3480831at2"/>
<evidence type="ECO:0000256" key="2">
    <source>
        <dbReference type="SAM" id="Phobius"/>
    </source>
</evidence>
<keyword evidence="2" id="KW-0812">Transmembrane</keyword>
<sequence>MRPGGSVTATVKVASANATATGAVLRLSASGGSVGPPTRSLGGVGGGGVSAQATVRAPSDAKPGVITLRADVSAAKAKGASGAYKLIVTDPGGAPPPGVSLANLPPGVPPLTPSGFDPLAGVEIPQVALPPVAPPQVAPEQATGPFVPVASLHTLPGKPFTLNELGALQAGFLAAMSSAVTLLLLRLRLARRAARRRDAVRPGPVLVPRAALPPRSVRRRLVPAGRPLTAARLRTLPPQPAHVRSVRMVWTPAR</sequence>
<name>A0A5D0UFR1_9ACTN</name>
<organism evidence="3 4">
    <name type="scientific">Actinomadura syzygii</name>
    <dbReference type="NCBI Taxonomy" id="1427538"/>
    <lineage>
        <taxon>Bacteria</taxon>
        <taxon>Bacillati</taxon>
        <taxon>Actinomycetota</taxon>
        <taxon>Actinomycetes</taxon>
        <taxon>Streptosporangiales</taxon>
        <taxon>Thermomonosporaceae</taxon>
        <taxon>Actinomadura</taxon>
    </lineage>
</organism>
<feature type="transmembrane region" description="Helical" evidence="2">
    <location>
        <begin position="166"/>
        <end position="187"/>
    </location>
</feature>
<comment type="caution">
    <text evidence="3">The sequence shown here is derived from an EMBL/GenBank/DDBJ whole genome shotgun (WGS) entry which is preliminary data.</text>
</comment>
<feature type="region of interest" description="Disordered" evidence="1">
    <location>
        <begin position="28"/>
        <end position="47"/>
    </location>
</feature>
<keyword evidence="2" id="KW-1133">Transmembrane helix</keyword>
<protein>
    <submittedName>
        <fullName evidence="3">Uncharacterized protein</fullName>
    </submittedName>
</protein>
<accession>A0A5D0UFR1</accession>
<keyword evidence="2" id="KW-0472">Membrane</keyword>
<dbReference type="AlphaFoldDB" id="A0A5D0UFR1"/>
<dbReference type="Proteomes" id="UP000322634">
    <property type="component" value="Unassembled WGS sequence"/>
</dbReference>